<protein>
    <submittedName>
        <fullName evidence="5">AMP-dependent synthetase and ligase</fullName>
    </submittedName>
</protein>
<dbReference type="GO" id="GO:0016020">
    <property type="term" value="C:membrane"/>
    <property type="evidence" value="ECO:0007669"/>
    <property type="project" value="TreeGrafter"/>
</dbReference>
<evidence type="ECO:0000313" key="5">
    <source>
        <dbReference type="EMBL" id="ADU63848.1"/>
    </source>
</evidence>
<keyword evidence="3" id="KW-0443">Lipid metabolism</keyword>
<dbReference type="Pfam" id="PF23562">
    <property type="entry name" value="AMP-binding_C_3"/>
    <property type="match status" value="1"/>
</dbReference>
<dbReference type="InterPro" id="IPR020845">
    <property type="entry name" value="AMP-binding_CS"/>
</dbReference>
<dbReference type="InterPro" id="IPR000873">
    <property type="entry name" value="AMP-dep_synth/lig_dom"/>
</dbReference>
<evidence type="ECO:0000256" key="3">
    <source>
        <dbReference type="ARBA" id="ARBA00023098"/>
    </source>
</evidence>
<dbReference type="PANTHER" id="PTHR43272:SF32">
    <property type="entry name" value="AMP-DEPENDENT SYNTHETASE_LIGASE DOMAIN-CONTAINING PROTEIN"/>
    <property type="match status" value="1"/>
</dbReference>
<keyword evidence="6" id="KW-1185">Reference proteome</keyword>
<evidence type="ECO:0000256" key="1">
    <source>
        <dbReference type="ARBA" id="ARBA00022598"/>
    </source>
</evidence>
<dbReference type="KEGG" id="das:Daes_2852"/>
<dbReference type="RefSeq" id="WP_013515751.1">
    <property type="nucleotide sequence ID" value="NC_014844.1"/>
</dbReference>
<proteinExistence type="predicted"/>
<keyword evidence="2" id="KW-0276">Fatty acid metabolism</keyword>
<dbReference type="eggNOG" id="COG1022">
    <property type="taxonomic scope" value="Bacteria"/>
</dbReference>
<dbReference type="Gene3D" id="3.40.50.12780">
    <property type="entry name" value="N-terminal domain of ligase-like"/>
    <property type="match status" value="1"/>
</dbReference>
<dbReference type="PROSITE" id="PS00455">
    <property type="entry name" value="AMP_BINDING"/>
    <property type="match status" value="1"/>
</dbReference>
<dbReference type="InterPro" id="IPR042099">
    <property type="entry name" value="ANL_N_sf"/>
</dbReference>
<dbReference type="STRING" id="643562.Daes_2852"/>
<gene>
    <name evidence="5" type="ordered locus">Daes_2852</name>
</gene>
<keyword evidence="1 5" id="KW-0436">Ligase</keyword>
<reference evidence="5 6" key="2">
    <citation type="journal article" date="2014" name="Genome Announc.">
        <title>Complete Genome Sequence of the Subsurface, Mesophilic Sulfate-Reducing Bacterium Desulfovibrio aespoeensis Aspo-2.</title>
        <authorList>
            <person name="Pedersen K."/>
            <person name="Bengtsson A."/>
            <person name="Edlund J."/>
            <person name="Rabe L."/>
            <person name="Hazen T."/>
            <person name="Chakraborty R."/>
            <person name="Goodwin L."/>
            <person name="Shapiro N."/>
        </authorList>
    </citation>
    <scope>NUCLEOTIDE SEQUENCE [LARGE SCALE GENOMIC DNA]</scope>
    <source>
        <strain evidence="6">ATCC 700646 / DSM 10631 / Aspo-2</strain>
    </source>
</reference>
<sequence length="636" mass="71617">MTKRYKTTLPKLLVRQAGERADKPALREKEWGVWQAVSWRDSLRITAEFACGLDALGLGRGDIVILIGDNRPEWIWAELAIQGLGGVALGLYQDSPADEIEYIFALTECRLVVAEDQEQVDKILSFRGNLPHLEHIVYHDTRGLAAYEESVPGLIDFKAVRRLGRERHADAADRYALWAGSTRETDPALIATTSGTTGRPKLAMLSHANLLSMAHNLGLADPKHPTDEFVSFLPLAWMGEQMMAVASALMFGFCVNFPEEPDTARADSREIGPHLVFSPPRVWESVAAKVRGDIMETTPLKRFLYNRLLPIGYEYADALFEGREPGPWLKFKYFIADQGLFRALRDRLGFSRMRSATTGGAALGPDTFRFFHALGVKLKQIYGQTEIAGISCIHQEGAVDFTSVGAPIPETEVRITDTGEIISRSPAVFLGYYRNEEATRETLRDGWLLSGDAGYFDDNGRLVVIDRLKDVMLLKDGTRFSPQFLENKVKFSPYLREAVILGNGRDCIAAILCIDMDIVGHWAESRMITYTTYQDLAAKDEVYALIRDEVARTNEMLPKETRIRRFCLLYKELDADDGELTRTRKVRRSTIGERYGQLIEALYTDVCVLNLQTEITYQDGRVREMCGTIRIEDMEA</sequence>
<evidence type="ECO:0000256" key="2">
    <source>
        <dbReference type="ARBA" id="ARBA00022832"/>
    </source>
</evidence>
<dbReference type="OrthoDB" id="9803968at2"/>
<evidence type="ECO:0000313" key="6">
    <source>
        <dbReference type="Proteomes" id="UP000002191"/>
    </source>
</evidence>
<dbReference type="HOGENOM" id="CLU_000022_45_5_7"/>
<accession>E6VY34</accession>
<reference evidence="6" key="1">
    <citation type="submission" date="2010-12" db="EMBL/GenBank/DDBJ databases">
        <title>Complete sequence of Desulfovibrio aespoeensis Aspo-2.</title>
        <authorList>
            <consortium name="US DOE Joint Genome Institute"/>
            <person name="Lucas S."/>
            <person name="Copeland A."/>
            <person name="Lapidus A."/>
            <person name="Cheng J.-F."/>
            <person name="Goodwin L."/>
            <person name="Pitluck S."/>
            <person name="Chertkov O."/>
            <person name="Misra M."/>
            <person name="Detter J.C."/>
            <person name="Han C."/>
            <person name="Tapia R."/>
            <person name="Land M."/>
            <person name="Hauser L."/>
            <person name="Kyrpides N."/>
            <person name="Ivanova N."/>
            <person name="Ovchinnikova G."/>
            <person name="Pedersen K."/>
            <person name="Jagevall S."/>
            <person name="Hazen T."/>
            <person name="Woyke T."/>
        </authorList>
    </citation>
    <scope>NUCLEOTIDE SEQUENCE [LARGE SCALE GENOMIC DNA]</scope>
    <source>
        <strain evidence="6">ATCC 700646 / DSM 10631 / Aspo-2</strain>
    </source>
</reference>
<dbReference type="GO" id="GO:0004467">
    <property type="term" value="F:long-chain fatty acid-CoA ligase activity"/>
    <property type="evidence" value="ECO:0007669"/>
    <property type="project" value="TreeGrafter"/>
</dbReference>
<evidence type="ECO:0000259" key="4">
    <source>
        <dbReference type="Pfam" id="PF00501"/>
    </source>
</evidence>
<organism evidence="5 6">
    <name type="scientific">Pseudodesulfovibrio aespoeensis (strain ATCC 700646 / DSM 10631 / Aspo-2)</name>
    <name type="common">Desulfovibrio aespoeensis</name>
    <dbReference type="NCBI Taxonomy" id="643562"/>
    <lineage>
        <taxon>Bacteria</taxon>
        <taxon>Pseudomonadati</taxon>
        <taxon>Thermodesulfobacteriota</taxon>
        <taxon>Desulfovibrionia</taxon>
        <taxon>Desulfovibrionales</taxon>
        <taxon>Desulfovibrionaceae</taxon>
    </lineage>
</organism>
<feature type="domain" description="AMP-dependent synthetase/ligase" evidence="4">
    <location>
        <begin position="15"/>
        <end position="433"/>
    </location>
</feature>
<dbReference type="AlphaFoldDB" id="E6VY34"/>
<dbReference type="SUPFAM" id="SSF56801">
    <property type="entry name" value="Acetyl-CoA synthetase-like"/>
    <property type="match status" value="1"/>
</dbReference>
<name>E6VY34_PSEA9</name>
<dbReference type="Pfam" id="PF00501">
    <property type="entry name" value="AMP-binding"/>
    <property type="match status" value="1"/>
</dbReference>
<dbReference type="EMBL" id="CP002431">
    <property type="protein sequence ID" value="ADU63848.1"/>
    <property type="molecule type" value="Genomic_DNA"/>
</dbReference>
<dbReference type="Proteomes" id="UP000002191">
    <property type="component" value="Chromosome"/>
</dbReference>
<dbReference type="PANTHER" id="PTHR43272">
    <property type="entry name" value="LONG-CHAIN-FATTY-ACID--COA LIGASE"/>
    <property type="match status" value="1"/>
</dbReference>